<reference evidence="2" key="1">
    <citation type="submission" date="2017-04" db="EMBL/GenBank/DDBJ databases">
        <authorList>
            <person name="Abreu V.A."/>
            <person name="Popin R.V."/>
            <person name="Rigonato J."/>
            <person name="Andreote A.P."/>
            <person name="Schaker P.C."/>
            <person name="Hoff-Risseti C."/>
            <person name="Alvarenga D.O."/>
            <person name="Varani A.M."/>
            <person name="Fiore M.F."/>
        </authorList>
    </citation>
    <scope>NUCLEOTIDE SEQUENCE [LARGE SCALE GENOMIC DNA]</scope>
    <source>
        <strain evidence="2">CENA303</strain>
    </source>
</reference>
<evidence type="ECO:0000313" key="2">
    <source>
        <dbReference type="Proteomes" id="UP000192997"/>
    </source>
</evidence>
<dbReference type="EMBL" id="NBYN01000006">
    <property type="protein sequence ID" value="OSO97007.1"/>
    <property type="molecule type" value="Genomic_DNA"/>
</dbReference>
<protein>
    <submittedName>
        <fullName evidence="1">Uncharacterized protein</fullName>
    </submittedName>
</protein>
<accession>A0A1X4GJ24</accession>
<organism evidence="1 2">
    <name type="scientific">Cylindrospermopsis raciborskii CENA303</name>
    <dbReference type="NCBI Taxonomy" id="1170769"/>
    <lineage>
        <taxon>Bacteria</taxon>
        <taxon>Bacillati</taxon>
        <taxon>Cyanobacteriota</taxon>
        <taxon>Cyanophyceae</taxon>
        <taxon>Nostocales</taxon>
        <taxon>Aphanizomenonaceae</taxon>
        <taxon>Cylindrospermopsis</taxon>
    </lineage>
</organism>
<gene>
    <name evidence="1" type="ORF">B7O87_01765</name>
</gene>
<dbReference type="AlphaFoldDB" id="A0A1X4GJ24"/>
<evidence type="ECO:0000313" key="1">
    <source>
        <dbReference type="EMBL" id="OSO97007.1"/>
    </source>
</evidence>
<sequence length="148" mass="17087">MSKLLNESLSLQVAQTIKSQAKKPFENAYKALLVTEGAKYVQGFLALTGHPYKPIEHAWIELEDVIIDPSFAYLQRKAENIWYFPAQVLTLKKLKAILEESEEDYPEDNPLPIYTDPPYQYYGDLMLGDQYYLDAYEKANAKCQELKL</sequence>
<name>A0A1X4GJ24_9CYAN</name>
<proteinExistence type="predicted"/>
<dbReference type="Proteomes" id="UP000192997">
    <property type="component" value="Unassembled WGS sequence"/>
</dbReference>
<comment type="caution">
    <text evidence="1">The sequence shown here is derived from an EMBL/GenBank/DDBJ whole genome shotgun (WGS) entry which is preliminary data.</text>
</comment>
<dbReference type="RefSeq" id="WP_009341578.1">
    <property type="nucleotide sequence ID" value="NZ_NBYN01000006.1"/>
</dbReference>